<reference evidence="2 3" key="1">
    <citation type="submission" date="2021-08" db="EMBL/GenBank/DDBJ databases">
        <title>Genomic Architecture of Streptomyces flavotricini NGL1 and Streptomyces erythrochromogenes HMS4 With Differential Plant Beneficial attributes and laccase production capabilities.</title>
        <authorList>
            <person name="Salwan R."/>
            <person name="Kaur R."/>
            <person name="Sharma V."/>
        </authorList>
    </citation>
    <scope>NUCLEOTIDE SEQUENCE [LARGE SCALE GENOMIC DNA]</scope>
    <source>
        <strain evidence="2 3">NGL1</strain>
    </source>
</reference>
<feature type="compositionally biased region" description="Gly residues" evidence="1">
    <location>
        <begin position="73"/>
        <end position="83"/>
    </location>
</feature>
<proteinExistence type="predicted"/>
<keyword evidence="3" id="KW-1185">Reference proteome</keyword>
<comment type="caution">
    <text evidence="2">The sequence shown here is derived from an EMBL/GenBank/DDBJ whole genome shotgun (WGS) entry which is preliminary data.</text>
</comment>
<gene>
    <name evidence="2" type="ORF">K7B10_38930</name>
</gene>
<sequence>MTDDVRPGNGSSASISAGEQIAAALNSLPPSMVVALKQLMISFGFPATGTVNEMPPGVAPALTAIADAFYGSSSGGQGAGSRGSGTPPFPNTPPLPPPPPGVITG</sequence>
<protein>
    <submittedName>
        <fullName evidence="2">Uncharacterized protein</fullName>
    </submittedName>
</protein>
<dbReference type="EMBL" id="JAINUL010000001">
    <property type="protein sequence ID" value="MCC0100631.1"/>
    <property type="molecule type" value="Genomic_DNA"/>
</dbReference>
<evidence type="ECO:0000313" key="2">
    <source>
        <dbReference type="EMBL" id="MCC0100631.1"/>
    </source>
</evidence>
<feature type="compositionally biased region" description="Pro residues" evidence="1">
    <location>
        <begin position="87"/>
        <end position="105"/>
    </location>
</feature>
<name>A0ABS8EHL5_9ACTN</name>
<evidence type="ECO:0000313" key="3">
    <source>
        <dbReference type="Proteomes" id="UP001520654"/>
    </source>
</evidence>
<dbReference type="RefSeq" id="WP_229344434.1">
    <property type="nucleotide sequence ID" value="NZ_JAINUL010000001.1"/>
</dbReference>
<accession>A0ABS8EHL5</accession>
<organism evidence="2 3">
    <name type="scientific">Streptomyces flavotricini</name>
    <dbReference type="NCBI Taxonomy" id="66888"/>
    <lineage>
        <taxon>Bacteria</taxon>
        <taxon>Bacillati</taxon>
        <taxon>Actinomycetota</taxon>
        <taxon>Actinomycetes</taxon>
        <taxon>Kitasatosporales</taxon>
        <taxon>Streptomycetaceae</taxon>
        <taxon>Streptomyces</taxon>
    </lineage>
</organism>
<feature type="region of interest" description="Disordered" evidence="1">
    <location>
        <begin position="72"/>
        <end position="105"/>
    </location>
</feature>
<dbReference type="Proteomes" id="UP001520654">
    <property type="component" value="Unassembled WGS sequence"/>
</dbReference>
<evidence type="ECO:0000256" key="1">
    <source>
        <dbReference type="SAM" id="MobiDB-lite"/>
    </source>
</evidence>